<dbReference type="RefSeq" id="WP_076879088.1">
    <property type="nucleotide sequence ID" value="NZ_MLCN01000038.1"/>
</dbReference>
<proteinExistence type="predicted"/>
<gene>
    <name evidence="1" type="ORF">BKE30_13295</name>
</gene>
<dbReference type="OrthoDB" id="9802417at2"/>
<accession>A0A1S8CSH4</accession>
<dbReference type="Gene3D" id="3.10.450.530">
    <property type="entry name" value="Ribonuclease toxin, BrnT, of type II toxin-antitoxin system"/>
    <property type="match status" value="1"/>
</dbReference>
<dbReference type="AlphaFoldDB" id="A0A1S8CSH4"/>
<name>A0A1S8CSH4_9GAMM</name>
<keyword evidence="2" id="KW-1185">Reference proteome</keyword>
<dbReference type="Pfam" id="PF04365">
    <property type="entry name" value="BrnT_toxin"/>
    <property type="match status" value="1"/>
</dbReference>
<dbReference type="Proteomes" id="UP000192132">
    <property type="component" value="Unassembled WGS sequence"/>
</dbReference>
<evidence type="ECO:0000313" key="1">
    <source>
        <dbReference type="EMBL" id="ONG38098.1"/>
    </source>
</evidence>
<dbReference type="STRING" id="1907941.BKE30_13295"/>
<evidence type="ECO:0008006" key="3">
    <source>
        <dbReference type="Google" id="ProtNLM"/>
    </source>
</evidence>
<evidence type="ECO:0000313" key="2">
    <source>
        <dbReference type="Proteomes" id="UP000192132"/>
    </source>
</evidence>
<organism evidence="1 2">
    <name type="scientific">Alkanindiges hydrocarboniclasticus</name>
    <dbReference type="NCBI Taxonomy" id="1907941"/>
    <lineage>
        <taxon>Bacteria</taxon>
        <taxon>Pseudomonadati</taxon>
        <taxon>Pseudomonadota</taxon>
        <taxon>Gammaproteobacteria</taxon>
        <taxon>Moraxellales</taxon>
        <taxon>Moraxellaceae</taxon>
        <taxon>Alkanindiges</taxon>
    </lineage>
</organism>
<dbReference type="InterPro" id="IPR007460">
    <property type="entry name" value="BrnT_toxin"/>
</dbReference>
<comment type="caution">
    <text evidence="1">The sequence shown here is derived from an EMBL/GenBank/DDBJ whole genome shotgun (WGS) entry which is preliminary data.</text>
</comment>
<dbReference type="EMBL" id="MLCN01000038">
    <property type="protein sequence ID" value="ONG38098.1"/>
    <property type="molecule type" value="Genomic_DNA"/>
</dbReference>
<dbReference type="InterPro" id="IPR038573">
    <property type="entry name" value="BrnT_sf"/>
</dbReference>
<sequence>MPKIDYGHTTFEWDDAKNASNKLKHKVSFEAALTVFFDQNHLTQTDFVKDAEQRWRTIGMAENTLILFIGHLVYDDDGTEVIRIITARKATAHERKEYYGNH</sequence>
<protein>
    <recommendedName>
        <fullName evidence="3">BrnT family toxin</fullName>
    </recommendedName>
</protein>
<reference evidence="1 2" key="1">
    <citation type="submission" date="2016-10" db="EMBL/GenBank/DDBJ databases">
        <title>Draft Genome sequence of Alkanindiges sp. strain H1.</title>
        <authorList>
            <person name="Subhash Y."/>
            <person name="Lee S."/>
        </authorList>
    </citation>
    <scope>NUCLEOTIDE SEQUENCE [LARGE SCALE GENOMIC DNA]</scope>
    <source>
        <strain evidence="1 2">H1</strain>
    </source>
</reference>